<dbReference type="EMBL" id="VMFD01000033">
    <property type="protein sequence ID" value="TSC65655.1"/>
    <property type="molecule type" value="Genomic_DNA"/>
</dbReference>
<dbReference type="AlphaFoldDB" id="A0A554JBA1"/>
<dbReference type="Pfam" id="PF02594">
    <property type="entry name" value="DUF167"/>
    <property type="match status" value="1"/>
</dbReference>
<evidence type="ECO:0000313" key="3">
    <source>
        <dbReference type="Proteomes" id="UP000316253"/>
    </source>
</evidence>
<dbReference type="Proteomes" id="UP000316253">
    <property type="component" value="Unassembled WGS sequence"/>
</dbReference>
<proteinExistence type="inferred from homology"/>
<dbReference type="SUPFAM" id="SSF69786">
    <property type="entry name" value="YggU-like"/>
    <property type="match status" value="1"/>
</dbReference>
<sequence>MKMIEIIAHPSSKLPRVETDLLGLVHIYTKEPAQDGLANRAIKKSLAKYLDIKESQLNLIAGAQSKYKRFKITTA</sequence>
<dbReference type="InterPro" id="IPR036591">
    <property type="entry name" value="YggU-like_sf"/>
</dbReference>
<evidence type="ECO:0000313" key="2">
    <source>
        <dbReference type="EMBL" id="TSC65655.1"/>
    </source>
</evidence>
<dbReference type="Gene3D" id="3.30.1200.10">
    <property type="entry name" value="YggU-like"/>
    <property type="match status" value="1"/>
</dbReference>
<protein>
    <submittedName>
        <fullName evidence="2">Uncharacterized protein</fullName>
    </submittedName>
</protein>
<name>A0A554JBA1_9BACT</name>
<dbReference type="SMART" id="SM01152">
    <property type="entry name" value="DUF167"/>
    <property type="match status" value="1"/>
</dbReference>
<reference evidence="2 3" key="1">
    <citation type="submission" date="2017-08" db="EMBL/GenBank/DDBJ databases">
        <title>Mechanisms for carbon and nitrogen cycling indicate functional differentiation within the Candidate Phyla Radiation.</title>
        <authorList>
            <person name="Danczak R.E."/>
            <person name="Johnston M.D."/>
            <person name="Kenah C."/>
            <person name="Slattery M."/>
            <person name="Wrighton K.C."/>
            <person name="Wilkins M.J."/>
        </authorList>
    </citation>
    <scope>NUCLEOTIDE SEQUENCE [LARGE SCALE GENOMIC DNA]</scope>
    <source>
        <strain evidence="2">Gr01-1014_85</strain>
    </source>
</reference>
<dbReference type="InterPro" id="IPR003746">
    <property type="entry name" value="DUF167"/>
</dbReference>
<dbReference type="NCBIfam" id="TIGR00251">
    <property type="entry name" value="DUF167 family protein"/>
    <property type="match status" value="1"/>
</dbReference>
<accession>A0A554JBA1</accession>
<organism evidence="2 3">
    <name type="scientific">Candidatus Berkelbacteria bacterium Gr01-1014_85</name>
    <dbReference type="NCBI Taxonomy" id="2017150"/>
    <lineage>
        <taxon>Bacteria</taxon>
        <taxon>Candidatus Berkelbacteria</taxon>
    </lineage>
</organism>
<comment type="similarity">
    <text evidence="1">Belongs to the UPF0235 family.</text>
</comment>
<comment type="caution">
    <text evidence="2">The sequence shown here is derived from an EMBL/GenBank/DDBJ whole genome shotgun (WGS) entry which is preliminary data.</text>
</comment>
<gene>
    <name evidence="2" type="ORF">CEO22_398</name>
</gene>
<evidence type="ECO:0000256" key="1">
    <source>
        <dbReference type="ARBA" id="ARBA00010364"/>
    </source>
</evidence>